<dbReference type="Pfam" id="PF03466">
    <property type="entry name" value="LysR_substrate"/>
    <property type="match status" value="1"/>
</dbReference>
<keyword evidence="2" id="KW-0805">Transcription regulation</keyword>
<dbReference type="SUPFAM" id="SSF53850">
    <property type="entry name" value="Periplasmic binding protein-like II"/>
    <property type="match status" value="1"/>
</dbReference>
<dbReference type="EMBL" id="CP016172">
    <property type="protein sequence ID" value="ANN79298.1"/>
    <property type="molecule type" value="Genomic_DNA"/>
</dbReference>
<dbReference type="Gene3D" id="3.40.190.290">
    <property type="match status" value="1"/>
</dbReference>
<dbReference type="PRINTS" id="PR00039">
    <property type="entry name" value="HTHLYSR"/>
</dbReference>
<dbReference type="STRING" id="463014.BAU07_21165"/>
<dbReference type="InterPro" id="IPR000847">
    <property type="entry name" value="LysR_HTH_N"/>
</dbReference>
<dbReference type="GO" id="GO:0000976">
    <property type="term" value="F:transcription cis-regulatory region binding"/>
    <property type="evidence" value="ECO:0007669"/>
    <property type="project" value="TreeGrafter"/>
</dbReference>
<reference evidence="6 7" key="1">
    <citation type="submission" date="2016-06" db="EMBL/GenBank/DDBJ databases">
        <title>Complete genome sequences of Bordetella bronchialis and Bordetella flabilis.</title>
        <authorList>
            <person name="LiPuma J.J."/>
            <person name="Spilker T."/>
        </authorList>
    </citation>
    <scope>NUCLEOTIDE SEQUENCE [LARGE SCALE GENOMIC DNA]</scope>
    <source>
        <strain evidence="6 7">AU10664</strain>
    </source>
</reference>
<dbReference type="InterPro" id="IPR036390">
    <property type="entry name" value="WH_DNA-bd_sf"/>
</dbReference>
<dbReference type="PANTHER" id="PTHR30126">
    <property type="entry name" value="HTH-TYPE TRANSCRIPTIONAL REGULATOR"/>
    <property type="match status" value="1"/>
</dbReference>
<dbReference type="GO" id="GO:0003700">
    <property type="term" value="F:DNA-binding transcription factor activity"/>
    <property type="evidence" value="ECO:0007669"/>
    <property type="project" value="InterPro"/>
</dbReference>
<accession>A0A193GI78</accession>
<keyword evidence="3" id="KW-0238">DNA-binding</keyword>
<sequence>MLTFKQLEAVRWVAELGTFAAAAERLYTSESAISKRIGELEKLFGVALFDRSRRTARLTRPGRDLLAHAVDILQARDRLVTGMGKADTLVRRYRVGVTELVSLTWLPELLKTFQTRYPGIEFEPEIDLSPVLCEKLNDGILDLVIVPPVFHDPRAVSVPLKKLALSWMCRPDMLDGADLLPLRDIARYPIIAQSGRSGVDAVYEQWFRAHDVPIRKVYSGNSLISLAALTMSGLGVSYLPSLYFADLVEQGRLRVFHTSEPIPEIPYYAVYRGDDSIAPFSAAVAALCAQLCDFSKPVAGPTVYRSAE</sequence>
<evidence type="ECO:0000256" key="2">
    <source>
        <dbReference type="ARBA" id="ARBA00023015"/>
    </source>
</evidence>
<dbReference type="PANTHER" id="PTHR30126:SF77">
    <property type="entry name" value="TRANSCRIPTIONAL REGULATORY PROTEIN"/>
    <property type="match status" value="1"/>
</dbReference>
<keyword evidence="7" id="KW-1185">Reference proteome</keyword>
<dbReference type="InterPro" id="IPR005119">
    <property type="entry name" value="LysR_subst-bd"/>
</dbReference>
<proteinExistence type="inferred from homology"/>
<evidence type="ECO:0000313" key="7">
    <source>
        <dbReference type="Proteomes" id="UP000091926"/>
    </source>
</evidence>
<dbReference type="Proteomes" id="UP000091926">
    <property type="component" value="Chromosome"/>
</dbReference>
<dbReference type="RefSeq" id="WP_066662096.1">
    <property type="nucleotide sequence ID" value="NZ_CBCSCL010000011.1"/>
</dbReference>
<organism evidence="6 7">
    <name type="scientific">Bordetella flabilis</name>
    <dbReference type="NCBI Taxonomy" id="463014"/>
    <lineage>
        <taxon>Bacteria</taxon>
        <taxon>Pseudomonadati</taxon>
        <taxon>Pseudomonadota</taxon>
        <taxon>Betaproteobacteria</taxon>
        <taxon>Burkholderiales</taxon>
        <taxon>Alcaligenaceae</taxon>
        <taxon>Bordetella</taxon>
    </lineage>
</organism>
<gene>
    <name evidence="6" type="ORF">BAU07_21165</name>
</gene>
<dbReference type="SUPFAM" id="SSF46785">
    <property type="entry name" value="Winged helix' DNA-binding domain"/>
    <property type="match status" value="1"/>
</dbReference>
<keyword evidence="4" id="KW-0804">Transcription</keyword>
<protein>
    <submittedName>
        <fullName evidence="6">LysR family transcriptional regulator</fullName>
    </submittedName>
</protein>
<dbReference type="CDD" id="cd05466">
    <property type="entry name" value="PBP2_LTTR_substrate"/>
    <property type="match status" value="1"/>
</dbReference>
<feature type="domain" description="HTH lysR-type" evidence="5">
    <location>
        <begin position="2"/>
        <end position="59"/>
    </location>
</feature>
<dbReference type="KEGG" id="bfz:BAU07_21165"/>
<dbReference type="InterPro" id="IPR036388">
    <property type="entry name" value="WH-like_DNA-bd_sf"/>
</dbReference>
<name>A0A193GI78_9BORD</name>
<dbReference type="Pfam" id="PF00126">
    <property type="entry name" value="HTH_1"/>
    <property type="match status" value="1"/>
</dbReference>
<dbReference type="Gene3D" id="1.10.10.10">
    <property type="entry name" value="Winged helix-like DNA-binding domain superfamily/Winged helix DNA-binding domain"/>
    <property type="match status" value="1"/>
</dbReference>
<evidence type="ECO:0000313" key="6">
    <source>
        <dbReference type="EMBL" id="ANN79298.1"/>
    </source>
</evidence>
<dbReference type="AlphaFoldDB" id="A0A193GI78"/>
<dbReference type="PROSITE" id="PS50931">
    <property type="entry name" value="HTH_LYSR"/>
    <property type="match status" value="1"/>
</dbReference>
<dbReference type="OrthoDB" id="8651113at2"/>
<evidence type="ECO:0000256" key="4">
    <source>
        <dbReference type="ARBA" id="ARBA00023163"/>
    </source>
</evidence>
<evidence type="ECO:0000256" key="1">
    <source>
        <dbReference type="ARBA" id="ARBA00009437"/>
    </source>
</evidence>
<evidence type="ECO:0000259" key="5">
    <source>
        <dbReference type="PROSITE" id="PS50931"/>
    </source>
</evidence>
<evidence type="ECO:0000256" key="3">
    <source>
        <dbReference type="ARBA" id="ARBA00023125"/>
    </source>
</evidence>
<comment type="similarity">
    <text evidence="1">Belongs to the LysR transcriptional regulatory family.</text>
</comment>